<feature type="chain" id="PRO_5019404359" description="TonB C-terminal domain-containing protein" evidence="1">
    <location>
        <begin position="23"/>
        <end position="522"/>
    </location>
</feature>
<keyword evidence="1" id="KW-0732">Signal</keyword>
<gene>
    <name evidence="2" type="ORF">EI427_00865</name>
</gene>
<reference evidence="2 3" key="1">
    <citation type="submission" date="2018-12" db="EMBL/GenBank/DDBJ databases">
        <title>Flammeovirga pectinis sp. nov., isolated from the gut of the Korean scallop, Patinopecten yessoensis.</title>
        <authorList>
            <person name="Bae J.-W."/>
            <person name="Jeong Y.-S."/>
            <person name="Kang W."/>
        </authorList>
    </citation>
    <scope>NUCLEOTIDE SEQUENCE [LARGE SCALE GENOMIC DNA]</scope>
    <source>
        <strain evidence="2 3">L12M1</strain>
    </source>
</reference>
<sequence length="522" mass="62160">MTNLFNRLFVFLWLINHATTFAQTEVGHLYDAGGNAIHGYLDPFTCITSNTVFKKIPFDYNRGYYYNNQDQIGYAFLKIAGGQFSILGANNVRKTLDEADYKSMVIGQDSFFLAKNINFKDQVKKPTLVQNITTIDSIAFAKFYKEQKTYFIQKSNKQTQWTVLKKNNSNLGRELLPLFKKVKGDNNFRWPFSFDKKKDFNRKSFDNILNYIKMVERYSTQEKQYFDKNFNPTNHPQNFTYYSLVNRINSESYTELFYDFNQQLLYSVSFRNSSLGQLHGRFKMFVDGILVKDFNYKEGKLELGRVYKDKKLVYTVRNKVIIKRGVEENIEKIYYKGEKSENGEIDFIDPFKKNKYKKEIKNDNITFSAYMKDNIFYEQTVNFTNPLNLKSVNWRFNDFFSKSFLLKNPYNNKLFVYAIINQKGYVESYKFLNSVDTAFDNEIDKFIKMYLLYDSPKKTKIRSKNRKLGMVETVIPFEIQSTPQWWQTYKYTTNWMLINHQMHFDMMNQQMNTTKPTMPTFK</sequence>
<dbReference type="RefSeq" id="WP_126610780.1">
    <property type="nucleotide sequence ID" value="NZ_CP034562.1"/>
</dbReference>
<feature type="signal peptide" evidence="1">
    <location>
        <begin position="1"/>
        <end position="22"/>
    </location>
</feature>
<evidence type="ECO:0000313" key="2">
    <source>
        <dbReference type="EMBL" id="AZQ60811.1"/>
    </source>
</evidence>
<dbReference type="KEGG" id="fll:EI427_00865"/>
<name>A0A3S9NXX4_9BACT</name>
<dbReference type="EMBL" id="CP034562">
    <property type="protein sequence ID" value="AZQ60811.1"/>
    <property type="molecule type" value="Genomic_DNA"/>
</dbReference>
<dbReference type="Proteomes" id="UP000267268">
    <property type="component" value="Chromosome 1"/>
</dbReference>
<protein>
    <recommendedName>
        <fullName evidence="4">TonB C-terminal domain-containing protein</fullName>
    </recommendedName>
</protein>
<dbReference type="AlphaFoldDB" id="A0A3S9NXX4"/>
<evidence type="ECO:0000256" key="1">
    <source>
        <dbReference type="SAM" id="SignalP"/>
    </source>
</evidence>
<proteinExistence type="predicted"/>
<evidence type="ECO:0000313" key="3">
    <source>
        <dbReference type="Proteomes" id="UP000267268"/>
    </source>
</evidence>
<organism evidence="2 3">
    <name type="scientific">Flammeovirga pectinis</name>
    <dbReference type="NCBI Taxonomy" id="2494373"/>
    <lineage>
        <taxon>Bacteria</taxon>
        <taxon>Pseudomonadati</taxon>
        <taxon>Bacteroidota</taxon>
        <taxon>Cytophagia</taxon>
        <taxon>Cytophagales</taxon>
        <taxon>Flammeovirgaceae</taxon>
        <taxon>Flammeovirga</taxon>
    </lineage>
</organism>
<keyword evidence="3" id="KW-1185">Reference proteome</keyword>
<accession>A0A3S9NXX4</accession>
<dbReference type="OrthoDB" id="977439at2"/>
<evidence type="ECO:0008006" key="4">
    <source>
        <dbReference type="Google" id="ProtNLM"/>
    </source>
</evidence>